<keyword evidence="3" id="KW-1185">Reference proteome</keyword>
<feature type="compositionally biased region" description="Basic and acidic residues" evidence="1">
    <location>
        <begin position="12"/>
        <end position="27"/>
    </location>
</feature>
<comment type="caution">
    <text evidence="2">The sequence shown here is derived from an EMBL/GenBank/DDBJ whole genome shotgun (WGS) entry which is preliminary data.</text>
</comment>
<organism evidence="2 3">
    <name type="scientific">Necator americanus</name>
    <name type="common">Human hookworm</name>
    <dbReference type="NCBI Taxonomy" id="51031"/>
    <lineage>
        <taxon>Eukaryota</taxon>
        <taxon>Metazoa</taxon>
        <taxon>Ecdysozoa</taxon>
        <taxon>Nematoda</taxon>
        <taxon>Chromadorea</taxon>
        <taxon>Rhabditida</taxon>
        <taxon>Rhabditina</taxon>
        <taxon>Rhabditomorpha</taxon>
        <taxon>Strongyloidea</taxon>
        <taxon>Ancylostomatidae</taxon>
        <taxon>Bunostominae</taxon>
        <taxon>Necator</taxon>
    </lineage>
</organism>
<gene>
    <name evidence="2" type="primary">Necator_chrX.g23617</name>
    <name evidence="2" type="ORF">RB195_023453</name>
</gene>
<feature type="region of interest" description="Disordered" evidence="1">
    <location>
        <begin position="1"/>
        <end position="27"/>
    </location>
</feature>
<sequence>MRQTGVPTQPKNFDKAGLGDEECRREVPSRPQKKFTIVPAKTRAMYDFVYGVSNTCDFNQGKHPKKKLRRQLQYDREMKQKACILMKHQHLAEPVNAISSETQALLYTNDAVSEKPSTKSEALLQKMNIRNMNNDEDDGIGAEVLKSIPSSGTHELTKIICSV</sequence>
<evidence type="ECO:0000313" key="3">
    <source>
        <dbReference type="Proteomes" id="UP001303046"/>
    </source>
</evidence>
<protein>
    <submittedName>
        <fullName evidence="2">Uncharacterized protein</fullName>
    </submittedName>
</protein>
<name>A0ABR1EJA0_NECAM</name>
<dbReference type="EMBL" id="JAVFWL010000006">
    <property type="protein sequence ID" value="KAK6762747.1"/>
    <property type="molecule type" value="Genomic_DNA"/>
</dbReference>
<feature type="compositionally biased region" description="Polar residues" evidence="1">
    <location>
        <begin position="1"/>
        <end position="11"/>
    </location>
</feature>
<reference evidence="2 3" key="1">
    <citation type="submission" date="2023-08" db="EMBL/GenBank/DDBJ databases">
        <title>A Necator americanus chromosomal reference genome.</title>
        <authorList>
            <person name="Ilik V."/>
            <person name="Petrzelkova K.J."/>
            <person name="Pardy F."/>
            <person name="Fuh T."/>
            <person name="Niatou-Singa F.S."/>
            <person name="Gouil Q."/>
            <person name="Baker L."/>
            <person name="Ritchie M.E."/>
            <person name="Jex A.R."/>
            <person name="Gazzola D."/>
            <person name="Li H."/>
            <person name="Toshio Fujiwara R."/>
            <person name="Zhan B."/>
            <person name="Aroian R.V."/>
            <person name="Pafco B."/>
            <person name="Schwarz E.M."/>
        </authorList>
    </citation>
    <scope>NUCLEOTIDE SEQUENCE [LARGE SCALE GENOMIC DNA]</scope>
    <source>
        <strain evidence="2 3">Aroian</strain>
        <tissue evidence="2">Whole animal</tissue>
    </source>
</reference>
<accession>A0ABR1EJA0</accession>
<evidence type="ECO:0000256" key="1">
    <source>
        <dbReference type="SAM" id="MobiDB-lite"/>
    </source>
</evidence>
<evidence type="ECO:0000313" key="2">
    <source>
        <dbReference type="EMBL" id="KAK6762747.1"/>
    </source>
</evidence>
<proteinExistence type="predicted"/>
<dbReference type="Proteomes" id="UP001303046">
    <property type="component" value="Unassembled WGS sequence"/>
</dbReference>